<proteinExistence type="predicted"/>
<gene>
    <name evidence="2" type="ORF">SAMN06269185_1043</name>
</gene>
<reference evidence="3" key="1">
    <citation type="submission" date="2017-09" db="EMBL/GenBank/DDBJ databases">
        <authorList>
            <person name="Varghese N."/>
            <person name="Submissions S."/>
        </authorList>
    </citation>
    <scope>NUCLEOTIDE SEQUENCE [LARGE SCALE GENOMIC DNA]</scope>
    <source>
        <strain evidence="3">DSM 27208</strain>
    </source>
</reference>
<evidence type="ECO:0000256" key="1">
    <source>
        <dbReference type="SAM" id="MobiDB-lite"/>
    </source>
</evidence>
<organism evidence="2 3">
    <name type="scientific">Natronoarchaeum philippinense</name>
    <dbReference type="NCBI Taxonomy" id="558529"/>
    <lineage>
        <taxon>Archaea</taxon>
        <taxon>Methanobacteriati</taxon>
        <taxon>Methanobacteriota</taxon>
        <taxon>Stenosarchaea group</taxon>
        <taxon>Halobacteria</taxon>
        <taxon>Halobacteriales</taxon>
        <taxon>Natronoarchaeaceae</taxon>
    </lineage>
</organism>
<dbReference type="RefSeq" id="WP_097008000.1">
    <property type="nucleotide sequence ID" value="NZ_OBEJ01000001.1"/>
</dbReference>
<dbReference type="EMBL" id="OBEJ01000001">
    <property type="protein sequence ID" value="SNZ06090.1"/>
    <property type="molecule type" value="Genomic_DNA"/>
</dbReference>
<feature type="region of interest" description="Disordered" evidence="1">
    <location>
        <begin position="58"/>
        <end position="85"/>
    </location>
</feature>
<sequence>MSIDSDFDVSAEHTIDPLVCPRGHHAIRISRNTVSCVTCRDQRREQSSWDRSEVVDLRNEDPPLKDDNEVLPDGGTVENGADYPTCDHREHRGECVPAVAQFEGLEPPAGPVFRYWACAEHEPDAPALKRIDPEEADQGDQS</sequence>
<dbReference type="Proteomes" id="UP000219453">
    <property type="component" value="Unassembled WGS sequence"/>
</dbReference>
<keyword evidence="3" id="KW-1185">Reference proteome</keyword>
<protein>
    <submittedName>
        <fullName evidence="2">Uncharacterized protein</fullName>
    </submittedName>
</protein>
<dbReference type="AlphaFoldDB" id="A0A285N9J2"/>
<evidence type="ECO:0000313" key="2">
    <source>
        <dbReference type="EMBL" id="SNZ06090.1"/>
    </source>
</evidence>
<name>A0A285N9J2_NATPI</name>
<accession>A0A285N9J2</accession>
<feature type="compositionally biased region" description="Basic and acidic residues" evidence="1">
    <location>
        <begin position="58"/>
        <end position="68"/>
    </location>
</feature>
<evidence type="ECO:0000313" key="3">
    <source>
        <dbReference type="Proteomes" id="UP000219453"/>
    </source>
</evidence>